<dbReference type="PANTHER" id="PTHR12570:SF65">
    <property type="entry name" value="MAGNESIUM TRANSPORTER NIPA9-RELATED"/>
    <property type="match status" value="1"/>
</dbReference>
<evidence type="ECO:0000256" key="2">
    <source>
        <dbReference type="ARBA" id="ARBA00022692"/>
    </source>
</evidence>
<evidence type="ECO:0000256" key="4">
    <source>
        <dbReference type="ARBA" id="ARBA00023136"/>
    </source>
</evidence>
<protein>
    <submittedName>
        <fullName evidence="7">DUF803-domain-containing protein</fullName>
    </submittedName>
</protein>
<dbReference type="EMBL" id="ML987191">
    <property type="protein sequence ID" value="KAF2253913.1"/>
    <property type="molecule type" value="Genomic_DNA"/>
</dbReference>
<dbReference type="GeneID" id="54584204"/>
<sequence length="721" mass="78687">MILPPSHVAASPATTALSDAASPSPTSLIPGYGSENWSSLIGIVTAIVGNILISFALNMQRYAHIRLEREWQEKERQRKRRSASYRSEQAKADERARANLNRKYHRPRQTGENLGQNGSESVGEEFAARESDPLLSTTRAGSRPSLSSTASGEAGDGPAYKPKSYLKSPYWWAGIILMTTGEAGNFLAYGFAPASIVSPLGVVALISNCIIAPFMLKEPFRKRDGLGVLVAVAGAVTIVLSASDNNPKLGPGEIWDLISTWEFETYLGITIAVILALMVASNKFGEKNILIDLGLVGLFGGYTALSTKGVASMLSYTLWRAITFPVTYLLVAILVGTAIMQIKYINRALQRFDAIQVIPVQFVLFTLSVILGSAILYRDFERTSGSDAGKFFGGCAMTFMGVWLITSARPPKRDEDEEDRDPEPEDAINLVDGERYHDEVDGVNEEAGASSRRSSTLRAMSPPIDIHRRPSTREISEPATPDITFTPDAPTLRTPTTPNDSRNEIPSSLTTNPWDQESTPDSPSNRRPPAQLSRHTTLSIPALPTEQPRVSTSSPELPVNLPMPHTPIRTTSDTPVTPSVATTLPPHLRRRGTSERLSTRNSIPGPLLASPLSTSLSAMVQDLKRGGSLRGHPTQRADDATRRQSVLGIGAQEVDEERIGEPLDRRRTGTDETSPERGGRGRSLSGTLGDLWRGWRGQLEEEDAERHVNTEAGQEHRQEER</sequence>
<feature type="region of interest" description="Disordered" evidence="5">
    <location>
        <begin position="410"/>
        <end position="610"/>
    </location>
</feature>
<feature type="compositionally biased region" description="Polar residues" evidence="5">
    <location>
        <begin position="110"/>
        <end position="120"/>
    </location>
</feature>
<feature type="compositionally biased region" description="Basic and acidic residues" evidence="5">
    <location>
        <begin position="657"/>
        <end position="679"/>
    </location>
</feature>
<dbReference type="RefSeq" id="XP_033688917.1">
    <property type="nucleotide sequence ID" value="XM_033830874.1"/>
</dbReference>
<comment type="subcellular location">
    <subcellularLocation>
        <location evidence="1">Membrane</location>
        <topology evidence="1">Multi-pass membrane protein</topology>
    </subcellularLocation>
</comment>
<feature type="compositionally biased region" description="Basic and acidic residues" evidence="5">
    <location>
        <begin position="465"/>
        <end position="476"/>
    </location>
</feature>
<feature type="compositionally biased region" description="Polar residues" evidence="5">
    <location>
        <begin position="568"/>
        <end position="582"/>
    </location>
</feature>
<feature type="transmembrane region" description="Helical" evidence="6">
    <location>
        <begin position="263"/>
        <end position="281"/>
    </location>
</feature>
<evidence type="ECO:0000256" key="3">
    <source>
        <dbReference type="ARBA" id="ARBA00022989"/>
    </source>
</evidence>
<feature type="compositionally biased region" description="Basic and acidic residues" evidence="5">
    <location>
        <begin position="704"/>
        <end position="721"/>
    </location>
</feature>
<name>A0A6A6IXK1_9PLEO</name>
<keyword evidence="3 6" id="KW-1133">Transmembrane helix</keyword>
<feature type="compositionally biased region" description="Polar residues" evidence="5">
    <location>
        <begin position="134"/>
        <end position="151"/>
    </location>
</feature>
<evidence type="ECO:0000256" key="5">
    <source>
        <dbReference type="SAM" id="MobiDB-lite"/>
    </source>
</evidence>
<dbReference type="Pfam" id="PF05653">
    <property type="entry name" value="Mg_trans_NIPA"/>
    <property type="match status" value="1"/>
</dbReference>
<feature type="region of interest" description="Disordered" evidence="5">
    <location>
        <begin position="72"/>
        <end position="158"/>
    </location>
</feature>
<dbReference type="SUPFAM" id="SSF103481">
    <property type="entry name" value="Multidrug resistance efflux transporter EmrE"/>
    <property type="match status" value="1"/>
</dbReference>
<proteinExistence type="predicted"/>
<keyword evidence="4 6" id="KW-0472">Membrane</keyword>
<feature type="region of interest" description="Disordered" evidence="5">
    <location>
        <begin position="655"/>
        <end position="721"/>
    </location>
</feature>
<dbReference type="GO" id="GO:0015095">
    <property type="term" value="F:magnesium ion transmembrane transporter activity"/>
    <property type="evidence" value="ECO:0007669"/>
    <property type="project" value="InterPro"/>
</dbReference>
<feature type="transmembrane region" description="Helical" evidence="6">
    <location>
        <begin position="354"/>
        <end position="376"/>
    </location>
</feature>
<feature type="compositionally biased region" description="Polar residues" evidence="5">
    <location>
        <begin position="493"/>
        <end position="525"/>
    </location>
</feature>
<feature type="transmembrane region" description="Helical" evidence="6">
    <location>
        <begin position="196"/>
        <end position="216"/>
    </location>
</feature>
<feature type="transmembrane region" description="Helical" evidence="6">
    <location>
        <begin position="170"/>
        <end position="190"/>
    </location>
</feature>
<dbReference type="Proteomes" id="UP000800094">
    <property type="component" value="Unassembled WGS sequence"/>
</dbReference>
<evidence type="ECO:0000313" key="8">
    <source>
        <dbReference type="Proteomes" id="UP000800094"/>
    </source>
</evidence>
<feature type="transmembrane region" description="Helical" evidence="6">
    <location>
        <begin position="225"/>
        <end position="243"/>
    </location>
</feature>
<feature type="transmembrane region" description="Helical" evidence="6">
    <location>
        <begin position="317"/>
        <end position="342"/>
    </location>
</feature>
<feature type="compositionally biased region" description="Basic and acidic residues" evidence="5">
    <location>
        <begin position="88"/>
        <end position="97"/>
    </location>
</feature>
<keyword evidence="2 6" id="KW-0812">Transmembrane</keyword>
<feature type="transmembrane region" description="Helical" evidence="6">
    <location>
        <begin position="388"/>
        <end position="406"/>
    </location>
</feature>
<accession>A0A6A6IXK1</accession>
<keyword evidence="8" id="KW-1185">Reference proteome</keyword>
<feature type="transmembrane region" description="Helical" evidence="6">
    <location>
        <begin position="37"/>
        <end position="57"/>
    </location>
</feature>
<evidence type="ECO:0000256" key="1">
    <source>
        <dbReference type="ARBA" id="ARBA00004141"/>
    </source>
</evidence>
<dbReference type="GO" id="GO:0016020">
    <property type="term" value="C:membrane"/>
    <property type="evidence" value="ECO:0007669"/>
    <property type="project" value="UniProtKB-SubCell"/>
</dbReference>
<feature type="region of interest" description="Disordered" evidence="5">
    <location>
        <begin position="1"/>
        <end position="24"/>
    </location>
</feature>
<organism evidence="7 8">
    <name type="scientific">Trematosphaeria pertusa</name>
    <dbReference type="NCBI Taxonomy" id="390896"/>
    <lineage>
        <taxon>Eukaryota</taxon>
        <taxon>Fungi</taxon>
        <taxon>Dikarya</taxon>
        <taxon>Ascomycota</taxon>
        <taxon>Pezizomycotina</taxon>
        <taxon>Dothideomycetes</taxon>
        <taxon>Pleosporomycetidae</taxon>
        <taxon>Pleosporales</taxon>
        <taxon>Massarineae</taxon>
        <taxon>Trematosphaeriaceae</taxon>
        <taxon>Trematosphaeria</taxon>
    </lineage>
</organism>
<dbReference type="InterPro" id="IPR008521">
    <property type="entry name" value="Mg_trans_NIPA"/>
</dbReference>
<feature type="compositionally biased region" description="Acidic residues" evidence="5">
    <location>
        <begin position="415"/>
        <end position="426"/>
    </location>
</feature>
<dbReference type="OrthoDB" id="165382at2759"/>
<dbReference type="AlphaFoldDB" id="A0A6A6IXK1"/>
<dbReference type="InterPro" id="IPR037185">
    <property type="entry name" value="EmrE-like"/>
</dbReference>
<evidence type="ECO:0000256" key="6">
    <source>
        <dbReference type="SAM" id="Phobius"/>
    </source>
</evidence>
<reference evidence="7" key="1">
    <citation type="journal article" date="2020" name="Stud. Mycol.">
        <title>101 Dothideomycetes genomes: a test case for predicting lifestyles and emergence of pathogens.</title>
        <authorList>
            <person name="Haridas S."/>
            <person name="Albert R."/>
            <person name="Binder M."/>
            <person name="Bloem J."/>
            <person name="Labutti K."/>
            <person name="Salamov A."/>
            <person name="Andreopoulos B."/>
            <person name="Baker S."/>
            <person name="Barry K."/>
            <person name="Bills G."/>
            <person name="Bluhm B."/>
            <person name="Cannon C."/>
            <person name="Castanera R."/>
            <person name="Culley D."/>
            <person name="Daum C."/>
            <person name="Ezra D."/>
            <person name="Gonzalez J."/>
            <person name="Henrissat B."/>
            <person name="Kuo A."/>
            <person name="Liang C."/>
            <person name="Lipzen A."/>
            <person name="Lutzoni F."/>
            <person name="Magnuson J."/>
            <person name="Mondo S."/>
            <person name="Nolan M."/>
            <person name="Ohm R."/>
            <person name="Pangilinan J."/>
            <person name="Park H.-J."/>
            <person name="Ramirez L."/>
            <person name="Alfaro M."/>
            <person name="Sun H."/>
            <person name="Tritt A."/>
            <person name="Yoshinaga Y."/>
            <person name="Zwiers L.-H."/>
            <person name="Turgeon B."/>
            <person name="Goodwin S."/>
            <person name="Spatafora J."/>
            <person name="Crous P."/>
            <person name="Grigoriev I."/>
        </authorList>
    </citation>
    <scope>NUCLEOTIDE SEQUENCE</scope>
    <source>
        <strain evidence="7">CBS 122368</strain>
    </source>
</reference>
<dbReference type="PANTHER" id="PTHR12570">
    <property type="match status" value="1"/>
</dbReference>
<gene>
    <name evidence="7" type="ORF">BU26DRAFT_528895</name>
</gene>
<evidence type="ECO:0000313" key="7">
    <source>
        <dbReference type="EMBL" id="KAF2253913.1"/>
    </source>
</evidence>
<feature type="compositionally biased region" description="Polar residues" evidence="5">
    <location>
        <begin position="12"/>
        <end position="24"/>
    </location>
</feature>